<evidence type="ECO:0000313" key="2">
    <source>
        <dbReference type="EMBL" id="ACB73857.1"/>
    </source>
</evidence>
<dbReference type="STRING" id="452637.Oter_0567"/>
<dbReference type="OrthoDB" id="196972at2"/>
<dbReference type="EMBL" id="CP001032">
    <property type="protein sequence ID" value="ACB73857.1"/>
    <property type="molecule type" value="Genomic_DNA"/>
</dbReference>
<dbReference type="AlphaFoldDB" id="B1ZSK0"/>
<keyword evidence="3" id="KW-1185">Reference proteome</keyword>
<dbReference type="Proteomes" id="UP000007013">
    <property type="component" value="Chromosome"/>
</dbReference>
<dbReference type="RefSeq" id="WP_012373395.1">
    <property type="nucleotide sequence ID" value="NC_010571.1"/>
</dbReference>
<sequence>MMNFRAVAFAALALLAVSHSHAQSPSTAAQAERVGASFVLALGRAPTAAELQSWTQRNESSVSELLALHRQQLQSDDGAARAVAQRAAEDAFGQTATDTPAAAAPLYVEQLQRHVQRLATNPADYAQVIQRAYQRALRRDPYDVELGYWRERPVLSYALLVGCIENWGLRNAPGLMATTGAPTISVNSNFLTAVRLSPAIATEARLALGMLPPATGDQLAALADRLAATGRTLIAPGAGDVVSLGHIHAAVCGGPEIVLPADAR</sequence>
<accession>B1ZSK0</accession>
<protein>
    <recommendedName>
        <fullName evidence="4">Secreted protein</fullName>
    </recommendedName>
</protein>
<evidence type="ECO:0000256" key="1">
    <source>
        <dbReference type="SAM" id="SignalP"/>
    </source>
</evidence>
<proteinExistence type="predicted"/>
<organism evidence="2 3">
    <name type="scientific">Opitutus terrae (strain DSM 11246 / JCM 15787 / PB90-1)</name>
    <dbReference type="NCBI Taxonomy" id="452637"/>
    <lineage>
        <taxon>Bacteria</taxon>
        <taxon>Pseudomonadati</taxon>
        <taxon>Verrucomicrobiota</taxon>
        <taxon>Opitutia</taxon>
        <taxon>Opitutales</taxon>
        <taxon>Opitutaceae</taxon>
        <taxon>Opitutus</taxon>
    </lineage>
</organism>
<feature type="chain" id="PRO_5002772653" description="Secreted protein" evidence="1">
    <location>
        <begin position="23"/>
        <end position="264"/>
    </location>
</feature>
<name>B1ZSK0_OPITP</name>
<gene>
    <name evidence="2" type="ordered locus">Oter_0567</name>
</gene>
<evidence type="ECO:0008006" key="4">
    <source>
        <dbReference type="Google" id="ProtNLM"/>
    </source>
</evidence>
<reference evidence="2 3" key="1">
    <citation type="journal article" date="2011" name="J. Bacteriol.">
        <title>Genome sequence of the verrucomicrobium Opitutus terrae PB90-1, an abundant inhabitant of rice paddy soil ecosystems.</title>
        <authorList>
            <person name="van Passel M.W."/>
            <person name="Kant R."/>
            <person name="Palva A."/>
            <person name="Copeland A."/>
            <person name="Lucas S."/>
            <person name="Lapidus A."/>
            <person name="Glavina del Rio T."/>
            <person name="Pitluck S."/>
            <person name="Goltsman E."/>
            <person name="Clum A."/>
            <person name="Sun H."/>
            <person name="Schmutz J."/>
            <person name="Larimer F.W."/>
            <person name="Land M.L."/>
            <person name="Hauser L."/>
            <person name="Kyrpides N."/>
            <person name="Mikhailova N."/>
            <person name="Richardson P.P."/>
            <person name="Janssen P.H."/>
            <person name="de Vos W.M."/>
            <person name="Smidt H."/>
        </authorList>
    </citation>
    <scope>NUCLEOTIDE SEQUENCE [LARGE SCALE GENOMIC DNA]</scope>
    <source>
        <strain evidence="3">DSM 11246 / JCM 15787 / PB90-1</strain>
    </source>
</reference>
<keyword evidence="1" id="KW-0732">Signal</keyword>
<dbReference type="eggNOG" id="ENOG50341I4">
    <property type="taxonomic scope" value="Bacteria"/>
</dbReference>
<feature type="signal peptide" evidence="1">
    <location>
        <begin position="1"/>
        <end position="22"/>
    </location>
</feature>
<dbReference type="KEGG" id="ote:Oter_0567"/>
<evidence type="ECO:0000313" key="3">
    <source>
        <dbReference type="Proteomes" id="UP000007013"/>
    </source>
</evidence>
<dbReference type="HOGENOM" id="CLU_1053095_0_0_0"/>